<dbReference type="AlphaFoldDB" id="A0A1B6ITJ3"/>
<name>A0A1B6ITJ3_9HEMI</name>
<reference evidence="1" key="1">
    <citation type="submission" date="2015-11" db="EMBL/GenBank/DDBJ databases">
        <title>De novo transcriptome assembly of four potential Pierce s Disease insect vectors from Arizona vineyards.</title>
        <authorList>
            <person name="Tassone E.E."/>
        </authorList>
    </citation>
    <scope>NUCLEOTIDE SEQUENCE</scope>
</reference>
<dbReference type="EMBL" id="GECU01017457">
    <property type="protein sequence ID" value="JAS90249.1"/>
    <property type="molecule type" value="Transcribed_RNA"/>
</dbReference>
<proteinExistence type="predicted"/>
<sequence length="108" mass="11426">PDVSRDVDVCLFDGGGDVGRGGETDLGVERKATGHTLTLNIDVETNTAERRSELDIVATVTAERERESDTAAIVAAEIENGPDTAATVVAERENVPDIAVTVVAEKYE</sequence>
<accession>A0A1B6ITJ3</accession>
<protein>
    <submittedName>
        <fullName evidence="1">Uncharacterized protein</fullName>
    </submittedName>
</protein>
<evidence type="ECO:0000313" key="1">
    <source>
        <dbReference type="EMBL" id="JAS90249.1"/>
    </source>
</evidence>
<gene>
    <name evidence="1" type="ORF">g.14467</name>
</gene>
<organism evidence="1">
    <name type="scientific">Homalodisca liturata</name>
    <dbReference type="NCBI Taxonomy" id="320908"/>
    <lineage>
        <taxon>Eukaryota</taxon>
        <taxon>Metazoa</taxon>
        <taxon>Ecdysozoa</taxon>
        <taxon>Arthropoda</taxon>
        <taxon>Hexapoda</taxon>
        <taxon>Insecta</taxon>
        <taxon>Pterygota</taxon>
        <taxon>Neoptera</taxon>
        <taxon>Paraneoptera</taxon>
        <taxon>Hemiptera</taxon>
        <taxon>Auchenorrhyncha</taxon>
        <taxon>Membracoidea</taxon>
        <taxon>Cicadellidae</taxon>
        <taxon>Cicadellinae</taxon>
        <taxon>Proconiini</taxon>
        <taxon>Homalodisca</taxon>
    </lineage>
</organism>
<feature type="non-terminal residue" evidence="1">
    <location>
        <position position="1"/>
    </location>
</feature>
<feature type="non-terminal residue" evidence="1">
    <location>
        <position position="108"/>
    </location>
</feature>